<comment type="caution">
    <text evidence="5">The sequence shown here is derived from an EMBL/GenBank/DDBJ whole genome shotgun (WGS) entry which is preliminary data.</text>
</comment>
<evidence type="ECO:0000313" key="6">
    <source>
        <dbReference type="Proteomes" id="UP000014174"/>
    </source>
</evidence>
<organism evidence="5 6">
    <name type="scientific">Arcticibacter svalbardensis MN12-7</name>
    <dbReference type="NCBI Taxonomy" id="1150600"/>
    <lineage>
        <taxon>Bacteria</taxon>
        <taxon>Pseudomonadati</taxon>
        <taxon>Bacteroidota</taxon>
        <taxon>Sphingobacteriia</taxon>
        <taxon>Sphingobacteriales</taxon>
        <taxon>Sphingobacteriaceae</taxon>
        <taxon>Arcticibacter</taxon>
    </lineage>
</organism>
<dbReference type="PATRIC" id="fig|1150600.3.peg.1922"/>
<dbReference type="InterPro" id="IPR023296">
    <property type="entry name" value="Glyco_hydro_beta-prop_sf"/>
</dbReference>
<accession>R9GT25</accession>
<evidence type="ECO:0000256" key="2">
    <source>
        <dbReference type="ARBA" id="ARBA00022801"/>
    </source>
</evidence>
<dbReference type="InterPro" id="IPR013148">
    <property type="entry name" value="Glyco_hydro_32_N"/>
</dbReference>
<dbReference type="Pfam" id="PF00251">
    <property type="entry name" value="Glyco_hydro_32N"/>
    <property type="match status" value="1"/>
</dbReference>
<dbReference type="eggNOG" id="COG3940">
    <property type="taxonomic scope" value="Bacteria"/>
</dbReference>
<dbReference type="AlphaFoldDB" id="R9GT25"/>
<dbReference type="Proteomes" id="UP000014174">
    <property type="component" value="Unassembled WGS sequence"/>
</dbReference>
<dbReference type="EC" id="3.2.1.23" evidence="5"/>
<dbReference type="EMBL" id="AQPN01000076">
    <property type="protein sequence ID" value="EOR94843.1"/>
    <property type="molecule type" value="Genomic_DNA"/>
</dbReference>
<dbReference type="PANTHER" id="PTHR43301">
    <property type="entry name" value="ARABINAN ENDO-1,5-ALPHA-L-ARABINOSIDASE"/>
    <property type="match status" value="1"/>
</dbReference>
<evidence type="ECO:0000256" key="1">
    <source>
        <dbReference type="ARBA" id="ARBA00009902"/>
    </source>
</evidence>
<feature type="domain" description="Glycosyl hydrolase family 32 N-terminal" evidence="4">
    <location>
        <begin position="37"/>
        <end position="185"/>
    </location>
</feature>
<keyword evidence="3 5" id="KW-0326">Glycosidase</keyword>
<protein>
    <submittedName>
        <fullName evidence="5">Beta-galactosidase</fullName>
        <ecNumber evidence="5">3.2.1.23</ecNumber>
    </submittedName>
</protein>
<keyword evidence="6" id="KW-1185">Reference proteome</keyword>
<dbReference type="CDD" id="cd08983">
    <property type="entry name" value="GH43_Bt3655-like"/>
    <property type="match status" value="1"/>
</dbReference>
<sequence>MKTVILPVLFLFLAISAFAQPVYLFYYFKGNGEDGLHLAYSRDGYQWEALKNDQSFLTPTVSADKLMRDPCVIRGGDGKFHMVRTVSCKDKGIGYVSSDDLINWSEQQFIPVMQHEKGTRNTWAPEITYDAKSKTYLIYWATTIKGLFPETQSTADNSYNHRRYYTTTKDFKIFTDTKLLYDPGFNVIDAAIVKVGKKWVMFMKDETKEPVKKNLKMAFSKHLAGPYSKASEPITGNYWAEGPATLKINYQWIVYFDKYRDHKYGAITSKDLKTWTDVSTKISMPDEIWHG</sequence>
<dbReference type="RefSeq" id="WP_016195183.1">
    <property type="nucleotide sequence ID" value="NZ_AQPN01000076.1"/>
</dbReference>
<dbReference type="SUPFAM" id="SSF75005">
    <property type="entry name" value="Arabinanase/levansucrase/invertase"/>
    <property type="match status" value="1"/>
</dbReference>
<evidence type="ECO:0000256" key="3">
    <source>
        <dbReference type="ARBA" id="ARBA00023295"/>
    </source>
</evidence>
<dbReference type="PANTHER" id="PTHR43301:SF3">
    <property type="entry name" value="ARABINAN ENDO-1,5-ALPHA-L-ARABINOSIDASE A-RELATED"/>
    <property type="match status" value="1"/>
</dbReference>
<reference evidence="5 6" key="1">
    <citation type="journal article" date="2013" name="Genome Announc.">
        <title>Draft Genome Sequence of Arcticibacter svalbardensis Strain MN12-7T, a Member of the Family Sphingobacteriaceae Isolated from an Arctic Soil Sample.</title>
        <authorList>
            <person name="Shivaji S."/>
            <person name="Ara S."/>
            <person name="Prasad S."/>
            <person name="Manasa B.P."/>
            <person name="Begum Z."/>
            <person name="Singh A."/>
            <person name="Kumar Pinnaka A."/>
        </authorList>
    </citation>
    <scope>NUCLEOTIDE SEQUENCE [LARGE SCALE GENOMIC DNA]</scope>
    <source>
        <strain evidence="5 6">MN12-7</strain>
    </source>
</reference>
<gene>
    <name evidence="5" type="ORF">ADIARSV_1948</name>
</gene>
<dbReference type="InterPro" id="IPR050727">
    <property type="entry name" value="GH43_arabinanases"/>
</dbReference>
<evidence type="ECO:0000313" key="5">
    <source>
        <dbReference type="EMBL" id="EOR94843.1"/>
    </source>
</evidence>
<comment type="similarity">
    <text evidence="1">Belongs to the glycosyl hydrolase 32 family.</text>
</comment>
<dbReference type="GO" id="GO:0004565">
    <property type="term" value="F:beta-galactosidase activity"/>
    <property type="evidence" value="ECO:0007669"/>
    <property type="project" value="UniProtKB-EC"/>
</dbReference>
<evidence type="ECO:0000259" key="4">
    <source>
        <dbReference type="Pfam" id="PF00251"/>
    </source>
</evidence>
<name>R9GT25_9SPHI</name>
<dbReference type="Gene3D" id="2.115.10.20">
    <property type="entry name" value="Glycosyl hydrolase domain, family 43"/>
    <property type="match status" value="1"/>
</dbReference>
<keyword evidence="2 5" id="KW-0378">Hydrolase</keyword>
<dbReference type="STRING" id="1150600.ADIARSV_1948"/>
<proteinExistence type="inferred from homology"/>